<keyword evidence="1" id="KW-1133">Transmembrane helix</keyword>
<evidence type="ECO:0000313" key="2">
    <source>
        <dbReference type="EMBL" id="MBY79396.1"/>
    </source>
</evidence>
<evidence type="ECO:0000256" key="1">
    <source>
        <dbReference type="SAM" id="Phobius"/>
    </source>
</evidence>
<dbReference type="AlphaFoldDB" id="A0A2S2QNR0"/>
<gene>
    <name evidence="2" type="ORF">g.82505</name>
</gene>
<feature type="transmembrane region" description="Helical" evidence="1">
    <location>
        <begin position="287"/>
        <end position="306"/>
    </location>
</feature>
<accession>A0A2S2QNR0</accession>
<dbReference type="OrthoDB" id="289038at2759"/>
<reference evidence="2" key="1">
    <citation type="submission" date="2018-04" db="EMBL/GenBank/DDBJ databases">
        <title>Transcriptome assembly of Sipha flava.</title>
        <authorList>
            <person name="Scully E.D."/>
            <person name="Geib S.M."/>
            <person name="Palmer N.A."/>
            <person name="Koch K."/>
            <person name="Bradshaw J."/>
            <person name="Heng-Moss T."/>
            <person name="Sarath G."/>
        </authorList>
    </citation>
    <scope>NUCLEOTIDE SEQUENCE</scope>
</reference>
<protein>
    <submittedName>
        <fullName evidence="2">Uncharacterized protein</fullName>
    </submittedName>
</protein>
<sequence>MVSVIEDSEGDDQAKCLVRKFSNPHDKSTHNDEFECYIDKNKTVRQFVHIVSQYYNLDVDSFYLTFSSFKADSNSEIITGNKPILVEDDDRSMFDIGLVFGEGSQNRFVLSENEIEEEEEAECIIRISKDIKSFSIPVTKTETVSQMYLRVLQLCLLDDLNVDHFVLTFNSYTIDATAELVKQRITEEDTRLLSEIGVVFHKGVKNRFELSLSGSPDNMENDISSKLSSTSDQKMESQYSKIHPSVRRNGLDSSSVLENNIIEPTSTMPMLALPSTRMLYNHSTERTFTGLIILVNFYMLYNLITFEIKQFN</sequence>
<dbReference type="EMBL" id="GGMS01010193">
    <property type="protein sequence ID" value="MBY79396.1"/>
    <property type="molecule type" value="Transcribed_RNA"/>
</dbReference>
<keyword evidence="1" id="KW-0812">Transmembrane</keyword>
<name>A0A2S2QNR0_9HEMI</name>
<proteinExistence type="predicted"/>
<keyword evidence="1" id="KW-0472">Membrane</keyword>
<organism evidence="2">
    <name type="scientific">Sipha flava</name>
    <name type="common">yellow sugarcane aphid</name>
    <dbReference type="NCBI Taxonomy" id="143950"/>
    <lineage>
        <taxon>Eukaryota</taxon>
        <taxon>Metazoa</taxon>
        <taxon>Ecdysozoa</taxon>
        <taxon>Arthropoda</taxon>
        <taxon>Hexapoda</taxon>
        <taxon>Insecta</taxon>
        <taxon>Pterygota</taxon>
        <taxon>Neoptera</taxon>
        <taxon>Paraneoptera</taxon>
        <taxon>Hemiptera</taxon>
        <taxon>Sternorrhyncha</taxon>
        <taxon>Aphidomorpha</taxon>
        <taxon>Aphidoidea</taxon>
        <taxon>Aphididae</taxon>
        <taxon>Sipha</taxon>
    </lineage>
</organism>